<name>A0A9P0B1M0_BRAAE</name>
<evidence type="ECO:0000313" key="3">
    <source>
        <dbReference type="Proteomes" id="UP001154078"/>
    </source>
</evidence>
<sequence length="108" mass="11937">MLKMTNKVTVQTVTRNRTFSTLTCITITVVLITLIAGIVCRCVLDDYLSRIVLLALICFLVVFGIGILTTMLILRRRESQFKVKISKNARYSAAPTAPVSSGPPSYVK</sequence>
<organism evidence="2 3">
    <name type="scientific">Brassicogethes aeneus</name>
    <name type="common">Rape pollen beetle</name>
    <name type="synonym">Meligethes aeneus</name>
    <dbReference type="NCBI Taxonomy" id="1431903"/>
    <lineage>
        <taxon>Eukaryota</taxon>
        <taxon>Metazoa</taxon>
        <taxon>Ecdysozoa</taxon>
        <taxon>Arthropoda</taxon>
        <taxon>Hexapoda</taxon>
        <taxon>Insecta</taxon>
        <taxon>Pterygota</taxon>
        <taxon>Neoptera</taxon>
        <taxon>Endopterygota</taxon>
        <taxon>Coleoptera</taxon>
        <taxon>Polyphaga</taxon>
        <taxon>Cucujiformia</taxon>
        <taxon>Nitidulidae</taxon>
        <taxon>Meligethinae</taxon>
        <taxon>Brassicogethes</taxon>
    </lineage>
</organism>
<feature type="transmembrane region" description="Helical" evidence="1">
    <location>
        <begin position="51"/>
        <end position="74"/>
    </location>
</feature>
<keyword evidence="3" id="KW-1185">Reference proteome</keyword>
<evidence type="ECO:0000313" key="2">
    <source>
        <dbReference type="EMBL" id="CAH0552772.1"/>
    </source>
</evidence>
<dbReference type="OrthoDB" id="10544044at2759"/>
<accession>A0A9P0B1M0</accession>
<keyword evidence="1" id="KW-0812">Transmembrane</keyword>
<keyword evidence="1" id="KW-0472">Membrane</keyword>
<feature type="transmembrane region" description="Helical" evidence="1">
    <location>
        <begin position="21"/>
        <end position="39"/>
    </location>
</feature>
<dbReference type="AlphaFoldDB" id="A0A9P0B1M0"/>
<dbReference type="EMBL" id="OV121134">
    <property type="protein sequence ID" value="CAH0552772.1"/>
    <property type="molecule type" value="Genomic_DNA"/>
</dbReference>
<dbReference type="Proteomes" id="UP001154078">
    <property type="component" value="Chromosome 3"/>
</dbReference>
<protein>
    <submittedName>
        <fullName evidence="2">Uncharacterized protein</fullName>
    </submittedName>
</protein>
<reference evidence="2" key="1">
    <citation type="submission" date="2021-12" db="EMBL/GenBank/DDBJ databases">
        <authorList>
            <person name="King R."/>
        </authorList>
    </citation>
    <scope>NUCLEOTIDE SEQUENCE</scope>
</reference>
<keyword evidence="1" id="KW-1133">Transmembrane helix</keyword>
<proteinExistence type="predicted"/>
<evidence type="ECO:0000256" key="1">
    <source>
        <dbReference type="SAM" id="Phobius"/>
    </source>
</evidence>
<gene>
    <name evidence="2" type="ORF">MELIAE_LOCUS4932</name>
</gene>